<evidence type="ECO:0000313" key="4">
    <source>
        <dbReference type="EMBL" id="ORO92422.1"/>
    </source>
</evidence>
<dbReference type="CDD" id="cd00761">
    <property type="entry name" value="Glyco_tranf_GTA_type"/>
    <property type="match status" value="1"/>
</dbReference>
<comment type="caution">
    <text evidence="4">The sequence shown here is derived from an EMBL/GenBank/DDBJ whole genome shotgun (WGS) entry which is preliminary data.</text>
</comment>
<dbReference type="Pfam" id="PF00535">
    <property type="entry name" value="Glycos_transf_2"/>
    <property type="match status" value="1"/>
</dbReference>
<dbReference type="AlphaFoldDB" id="A0A1X1JYU7"/>
<dbReference type="InterPro" id="IPR001173">
    <property type="entry name" value="Glyco_trans_2-like"/>
</dbReference>
<evidence type="ECO:0000256" key="2">
    <source>
        <dbReference type="ARBA" id="ARBA00022679"/>
    </source>
</evidence>
<dbReference type="GO" id="GO:0016757">
    <property type="term" value="F:glycosyltransferase activity"/>
    <property type="evidence" value="ECO:0007669"/>
    <property type="project" value="UniProtKB-KW"/>
</dbReference>
<dbReference type="Gene3D" id="3.90.550.10">
    <property type="entry name" value="Spore Coat Polysaccharide Biosynthesis Protein SpsA, Chain A"/>
    <property type="match status" value="1"/>
</dbReference>
<evidence type="ECO:0000256" key="1">
    <source>
        <dbReference type="ARBA" id="ARBA00022676"/>
    </source>
</evidence>
<sequence>MISVIIPVYNVEDYLRNALESLLNQTFKDFEVILVNDGSTDSSGTICESYACRYKNFHVYHKANGGQSDARNYGLEKASGEFVTFLDSDDYFESYALEVFIKLQKKYDADIVSTKEKEVKTIEIKDQQIEIPSLENTVLLLDSKEFLEKGFYNDNVTVSNGGKLYKKQVLQVIYPKGKIYEDLYVFAEIALNASKVVHTDIQVYNYLIREGSTVHSVFQKNQYHFFEAIEHNRTVLKNRIPDEKKLYQALVAKNVIGSFILSNQAIKTSQEEVRKIQRKIKPYLKDVLLNKKVPTFRKIQCILFLLSPNLYYVILNKLQRCKEKCKSS</sequence>
<feature type="domain" description="Glycosyltransferase 2-like" evidence="3">
    <location>
        <begin position="3"/>
        <end position="114"/>
    </location>
</feature>
<keyword evidence="1" id="KW-0328">Glycosyltransferase</keyword>
<name>A0A1X1JYU7_STRMT</name>
<evidence type="ECO:0000259" key="3">
    <source>
        <dbReference type="Pfam" id="PF00535"/>
    </source>
</evidence>
<reference evidence="4 5" key="1">
    <citation type="journal article" date="2016" name="Eur. J. Clin. Microbiol. Infect. Dis.">
        <title>Whole genome sequencing as a tool for phylogenetic analysis of clinical strains of Mitis group streptococci.</title>
        <authorList>
            <person name="Rasmussen L.H."/>
            <person name="Dargis R."/>
            <person name="Hojholt K."/>
            <person name="Christensen J.J."/>
            <person name="Skovgaard O."/>
            <person name="Justesen U.S."/>
            <person name="Rosenvinge F.S."/>
            <person name="Moser C."/>
            <person name="Lukjancenko O."/>
            <person name="Rasmussen S."/>
            <person name="Nielsen X.C."/>
        </authorList>
    </citation>
    <scope>NUCLEOTIDE SEQUENCE [LARGE SCALE GENOMIC DNA]</scope>
    <source>
        <strain evidence="4 5">RH_43861_09</strain>
    </source>
</reference>
<accession>A0A1X1JYU7</accession>
<gene>
    <name evidence="4" type="ORF">B7699_07800</name>
</gene>
<protein>
    <submittedName>
        <fullName evidence="4">Glycosyl transferase</fullName>
    </submittedName>
</protein>
<dbReference type="InterPro" id="IPR029044">
    <property type="entry name" value="Nucleotide-diphossugar_trans"/>
</dbReference>
<dbReference type="PANTHER" id="PTHR22916">
    <property type="entry name" value="GLYCOSYLTRANSFERASE"/>
    <property type="match status" value="1"/>
</dbReference>
<dbReference type="SUPFAM" id="SSF53448">
    <property type="entry name" value="Nucleotide-diphospho-sugar transferases"/>
    <property type="match status" value="1"/>
</dbReference>
<keyword evidence="2 4" id="KW-0808">Transferase</keyword>
<dbReference type="RefSeq" id="WP_084927858.1">
    <property type="nucleotide sequence ID" value="NZ_NCVG01000023.1"/>
</dbReference>
<dbReference type="EMBL" id="NCVG01000023">
    <property type="protein sequence ID" value="ORO92422.1"/>
    <property type="molecule type" value="Genomic_DNA"/>
</dbReference>
<organism evidence="4 5">
    <name type="scientific">Streptococcus mitis</name>
    <dbReference type="NCBI Taxonomy" id="28037"/>
    <lineage>
        <taxon>Bacteria</taxon>
        <taxon>Bacillati</taxon>
        <taxon>Bacillota</taxon>
        <taxon>Bacilli</taxon>
        <taxon>Lactobacillales</taxon>
        <taxon>Streptococcaceae</taxon>
        <taxon>Streptococcus</taxon>
        <taxon>Streptococcus mitis group</taxon>
    </lineage>
</organism>
<dbReference type="PANTHER" id="PTHR22916:SF51">
    <property type="entry name" value="GLYCOSYLTRANSFERASE EPSH-RELATED"/>
    <property type="match status" value="1"/>
</dbReference>
<dbReference type="Proteomes" id="UP000193863">
    <property type="component" value="Unassembled WGS sequence"/>
</dbReference>
<evidence type="ECO:0000313" key="5">
    <source>
        <dbReference type="Proteomes" id="UP000193863"/>
    </source>
</evidence>
<proteinExistence type="predicted"/>